<dbReference type="AlphaFoldDB" id="A0A812N317"/>
<feature type="region of interest" description="Disordered" evidence="3">
    <location>
        <begin position="913"/>
        <end position="955"/>
    </location>
</feature>
<evidence type="ECO:0000256" key="3">
    <source>
        <dbReference type="SAM" id="MobiDB-lite"/>
    </source>
</evidence>
<dbReference type="PROSITE" id="PS01129">
    <property type="entry name" value="PSI_RLU"/>
    <property type="match status" value="1"/>
</dbReference>
<sequence length="955" mass="107521">MAMGQGRIMGTPQVGCCGSSGDVRSTIATRGKGCLKKNGGMKNVPAPETGMRVGCFMYAIFGTEHSLLFVSGLREKPCRARSRQDHAKKVFSSDSEVPLYMGRHPIRQDPAGGGSEPESVLWKNFQCDLKVVPYKVMASIAGIAVSILFWGVFFYFPFAVYEAWSYSALSQPTDFASETTFSLLVVVGNQLLYLLCDKASKHIGFRFASQELAAYTGLYTMALLSNMFIDMWILWYTTTTATENLGLEVTWRSFLLNQEERVSFPLRAKLGERLYAYNFPSCFLLPFLCEALFAVILPYHVYSKLVGSQPISQRGADACLLPITFDMARYADVVLNMTQATVSLFFSPGYVWPTFIFLFFSHLFVYAWDHYRVLRHVRQFRFSSYRTEKVAQRLLAVPGASLATCVMFQLYQVQAVRPTTKFAAVVTLSVPALLHIALYMLVLEYAVPWLGRTAHVPAMQRYSEVAKIFPGNFFNMNPVHCLRSRYLHNHQPPCIFYQIGKEHLLEPNPKLGLFYSAPEWNNEKTSTFLELAQFARKSLGGALAMAHPRFALQESQEAPQRLPKIRLQKSGAAPIFAVFWCVVFMVFGVTCCLLVSADCRELRSLPPCSPDGPIMPPKKLVLKIDRSIHLKILHEDDQVLAVAKPFGVLAHPSPGFWEKGTIAHAVVDRMPAEMLEERGNHNEWDSFIPRCIVHRLDAGTTGVMIMAKSITSASHLAQQFRAADFMYHAPLGKKVYVSLLLGDPGGAAERRDITVMQSIGRHPKNGRLWAVVPDGKQAKTVIRVHAFSKKHSLSLVTAELFTGRTHQIRVHCSHLEAPVANDSLYAPASKNKAFQQSLEIALPKGRQLLHAWALDLDHPTRERGALRLRAPLPEDMAAIVKKVWPLTPRQMRWLEWWESSDEGRRWTCERDLWEEQRQKRPKSHSRRLQSSALTEGRDDQRLDSPQPSPEASGGP</sequence>
<organism evidence="6 7">
    <name type="scientific">Symbiodinium necroappetens</name>
    <dbReference type="NCBI Taxonomy" id="1628268"/>
    <lineage>
        <taxon>Eukaryota</taxon>
        <taxon>Sar</taxon>
        <taxon>Alveolata</taxon>
        <taxon>Dinophyceae</taxon>
        <taxon>Suessiales</taxon>
        <taxon>Symbiodiniaceae</taxon>
        <taxon>Symbiodinium</taxon>
    </lineage>
</organism>
<evidence type="ECO:0000313" key="6">
    <source>
        <dbReference type="EMBL" id="CAE7286350.1"/>
    </source>
</evidence>
<dbReference type="PANTHER" id="PTHR21600:SF44">
    <property type="entry name" value="RIBOSOMAL LARGE SUBUNIT PSEUDOURIDINE SYNTHASE D"/>
    <property type="match status" value="1"/>
</dbReference>
<evidence type="ECO:0000256" key="2">
    <source>
        <dbReference type="ARBA" id="ARBA00023235"/>
    </source>
</evidence>
<dbReference type="GO" id="GO:0000455">
    <property type="term" value="P:enzyme-directed rRNA pseudouridine synthesis"/>
    <property type="evidence" value="ECO:0007669"/>
    <property type="project" value="TreeGrafter"/>
</dbReference>
<feature type="transmembrane region" description="Helical" evidence="4">
    <location>
        <begin position="422"/>
        <end position="442"/>
    </location>
</feature>
<dbReference type="GO" id="GO:0003723">
    <property type="term" value="F:RNA binding"/>
    <property type="evidence" value="ECO:0007669"/>
    <property type="project" value="InterPro"/>
</dbReference>
<dbReference type="InterPro" id="IPR006224">
    <property type="entry name" value="PsdUridine_synth_RluA-like_CS"/>
</dbReference>
<feature type="transmembrane region" description="Helical" evidence="4">
    <location>
        <begin position="350"/>
        <end position="369"/>
    </location>
</feature>
<proteinExistence type="inferred from homology"/>
<dbReference type="Gene3D" id="3.30.2350.10">
    <property type="entry name" value="Pseudouridine synthase"/>
    <property type="match status" value="1"/>
</dbReference>
<protein>
    <submittedName>
        <fullName evidence="6">RluD protein</fullName>
    </submittedName>
</protein>
<evidence type="ECO:0000259" key="5">
    <source>
        <dbReference type="Pfam" id="PF00849"/>
    </source>
</evidence>
<feature type="transmembrane region" description="Helical" evidence="4">
    <location>
        <begin position="136"/>
        <end position="159"/>
    </location>
</feature>
<name>A0A812N317_9DINO</name>
<dbReference type="Pfam" id="PF00849">
    <property type="entry name" value="PseudoU_synth_2"/>
    <property type="match status" value="1"/>
</dbReference>
<evidence type="ECO:0000256" key="1">
    <source>
        <dbReference type="ARBA" id="ARBA00010876"/>
    </source>
</evidence>
<keyword evidence="2" id="KW-0413">Isomerase</keyword>
<feature type="transmembrane region" description="Helical" evidence="4">
    <location>
        <begin position="390"/>
        <end position="410"/>
    </location>
</feature>
<keyword evidence="7" id="KW-1185">Reference proteome</keyword>
<dbReference type="Proteomes" id="UP000601435">
    <property type="component" value="Unassembled WGS sequence"/>
</dbReference>
<dbReference type="InterPro" id="IPR020103">
    <property type="entry name" value="PsdUridine_synth_cat_dom_sf"/>
</dbReference>
<gene>
    <name evidence="6" type="primary">rluD</name>
    <name evidence="6" type="ORF">SNEC2469_LOCUS6998</name>
</gene>
<comment type="caution">
    <text evidence="6">The sequence shown here is derived from an EMBL/GenBank/DDBJ whole genome shotgun (WGS) entry which is preliminary data.</text>
</comment>
<evidence type="ECO:0000313" key="7">
    <source>
        <dbReference type="Proteomes" id="UP000601435"/>
    </source>
</evidence>
<evidence type="ECO:0000256" key="4">
    <source>
        <dbReference type="SAM" id="Phobius"/>
    </source>
</evidence>
<dbReference type="CDD" id="cd02869">
    <property type="entry name" value="PseudoU_synth_RluA_like"/>
    <property type="match status" value="1"/>
</dbReference>
<feature type="transmembrane region" description="Helical" evidence="4">
    <location>
        <begin position="571"/>
        <end position="597"/>
    </location>
</feature>
<comment type="similarity">
    <text evidence="1">Belongs to the pseudouridine synthase RluA family.</text>
</comment>
<reference evidence="6" key="1">
    <citation type="submission" date="2021-02" db="EMBL/GenBank/DDBJ databases">
        <authorList>
            <person name="Dougan E. K."/>
            <person name="Rhodes N."/>
            <person name="Thang M."/>
            <person name="Chan C."/>
        </authorList>
    </citation>
    <scope>NUCLEOTIDE SEQUENCE</scope>
</reference>
<dbReference type="GO" id="GO:0009982">
    <property type="term" value="F:pseudouridine synthase activity"/>
    <property type="evidence" value="ECO:0007669"/>
    <property type="project" value="InterPro"/>
</dbReference>
<dbReference type="PANTHER" id="PTHR21600">
    <property type="entry name" value="MITOCHONDRIAL RNA PSEUDOURIDINE SYNTHASE"/>
    <property type="match status" value="1"/>
</dbReference>
<keyword evidence="4" id="KW-1133">Transmembrane helix</keyword>
<dbReference type="SUPFAM" id="SSF55120">
    <property type="entry name" value="Pseudouridine synthase"/>
    <property type="match status" value="1"/>
</dbReference>
<keyword evidence="4" id="KW-0812">Transmembrane</keyword>
<dbReference type="OrthoDB" id="424794at2759"/>
<accession>A0A812N317</accession>
<feature type="domain" description="Pseudouridine synthase RsuA/RluA-like" evidence="5">
    <location>
        <begin position="639"/>
        <end position="814"/>
    </location>
</feature>
<dbReference type="InterPro" id="IPR050188">
    <property type="entry name" value="RluA_PseudoU_synthase"/>
</dbReference>
<feature type="transmembrane region" description="Helical" evidence="4">
    <location>
        <begin position="274"/>
        <end position="297"/>
    </location>
</feature>
<keyword evidence="4" id="KW-0472">Membrane</keyword>
<dbReference type="InterPro" id="IPR006145">
    <property type="entry name" value="PsdUridine_synth_RsuA/RluA"/>
</dbReference>
<dbReference type="EMBL" id="CAJNJA010012027">
    <property type="protein sequence ID" value="CAE7286350.1"/>
    <property type="molecule type" value="Genomic_DNA"/>
</dbReference>